<dbReference type="AlphaFoldDB" id="R9QQN5"/>
<sequence>MPHYLLPSICGLKAFPVLGLETVLFGIPGMKAPGLSVQGYGKQRASGKRELINSQPIDFI</sequence>
<reference evidence="1" key="1">
    <citation type="journal article" date="2013" name="PLoS ONE">
        <title>A Metagenomic Study Highlights Phylogenetic Proximity of Quorum-Quenching and Xenobiotic-Degrading Amidases of the AS-Family.</title>
        <authorList>
            <person name="Tannieres M."/>
            <person name="Beury-Cirou A."/>
            <person name="Vigouroux A."/>
            <person name="Mondy S."/>
            <person name="Pellissier F."/>
            <person name="Dessaux Y."/>
            <person name="Faure D."/>
        </authorList>
    </citation>
    <scope>NUCLEOTIDE SEQUENCE</scope>
</reference>
<proteinExistence type="predicted"/>
<dbReference type="EMBL" id="JQ292794">
    <property type="protein sequence ID" value="AFX82623.1"/>
    <property type="molecule type" value="Genomic_DNA"/>
</dbReference>
<name>R9QQN5_9PROT</name>
<protein>
    <submittedName>
        <fullName evidence="1">Uncharacterized protein</fullName>
    </submittedName>
</protein>
<evidence type="ECO:0000313" key="1">
    <source>
        <dbReference type="EMBL" id="AFX82623.1"/>
    </source>
</evidence>
<accession>R9QQN5</accession>
<organism evidence="1">
    <name type="scientific">uncultured proteobacterium 90H6</name>
    <dbReference type="NCBI Taxonomy" id="1240598"/>
    <lineage>
        <taxon>Bacteria</taxon>
        <taxon>Pseudomonadati</taxon>
        <taxon>Pseudomonadota</taxon>
        <taxon>Alphaproteobacteria</taxon>
        <taxon>environmental samples</taxon>
    </lineage>
</organism>